<dbReference type="Proteomes" id="UP001211689">
    <property type="component" value="Unassembled WGS sequence"/>
</dbReference>
<name>A0ABT4Y6E3_METRE</name>
<keyword evidence="2" id="KW-1185">Reference proteome</keyword>
<evidence type="ECO:0000313" key="1">
    <source>
        <dbReference type="EMBL" id="MDA8484443.1"/>
    </source>
</evidence>
<dbReference type="EMBL" id="JANEWF010000016">
    <property type="protein sequence ID" value="MDA8484443.1"/>
    <property type="molecule type" value="Genomic_DNA"/>
</dbReference>
<accession>A0ABT4Y6E3</accession>
<gene>
    <name evidence="1" type="ORF">NNO07_15315</name>
</gene>
<organism evidence="1 2">
    <name type="scientific">Metapseudomonas resinovorans</name>
    <name type="common">Pseudomonas resinovorans</name>
    <dbReference type="NCBI Taxonomy" id="53412"/>
    <lineage>
        <taxon>Bacteria</taxon>
        <taxon>Pseudomonadati</taxon>
        <taxon>Pseudomonadota</taxon>
        <taxon>Gammaproteobacteria</taxon>
        <taxon>Pseudomonadales</taxon>
        <taxon>Pseudomonadaceae</taxon>
        <taxon>Metapseudomonas</taxon>
    </lineage>
</organism>
<evidence type="ECO:0000313" key="2">
    <source>
        <dbReference type="Proteomes" id="UP001211689"/>
    </source>
</evidence>
<comment type="caution">
    <text evidence="1">The sequence shown here is derived from an EMBL/GenBank/DDBJ whole genome shotgun (WGS) entry which is preliminary data.</text>
</comment>
<sequence>MARDKEFALKHALVAVLAAAIDLGVGDQVIAKATAGIVSDDPRYRWPQQSHLKSPLAEIEQTAGWIERQSG</sequence>
<dbReference type="RefSeq" id="WP_271471220.1">
    <property type="nucleotide sequence ID" value="NZ_JANEWF010000016.1"/>
</dbReference>
<reference evidence="1 2" key="1">
    <citation type="submission" date="2022-07" db="EMBL/GenBank/DDBJ databases">
        <title>Genome Analysis of Selected Gammaproteobacteria from Nigerian Food snails.</title>
        <authorList>
            <person name="Okafor A.C."/>
        </authorList>
    </citation>
    <scope>NUCLEOTIDE SEQUENCE [LARGE SCALE GENOMIC DNA]</scope>
    <source>
        <strain evidence="1 2">Awg 2</strain>
    </source>
</reference>
<proteinExistence type="predicted"/>
<protein>
    <submittedName>
        <fullName evidence="1">Uncharacterized protein</fullName>
    </submittedName>
</protein>